<dbReference type="SUPFAM" id="SSF51430">
    <property type="entry name" value="NAD(P)-linked oxidoreductase"/>
    <property type="match status" value="1"/>
</dbReference>
<gene>
    <name evidence="2" type="primary">AKR1B1_14</name>
    <name evidence="2" type="ORF">P7K49_032285</name>
</gene>
<comment type="caution">
    <text evidence="2">The sequence shown here is derived from an EMBL/GenBank/DDBJ whole genome shotgun (WGS) entry which is preliminary data.</text>
</comment>
<evidence type="ECO:0000313" key="3">
    <source>
        <dbReference type="Proteomes" id="UP001266305"/>
    </source>
</evidence>
<feature type="region of interest" description="Disordered" evidence="1">
    <location>
        <begin position="60"/>
        <end position="94"/>
    </location>
</feature>
<accession>A0ABQ9TYL6</accession>
<dbReference type="Proteomes" id="UP001266305">
    <property type="component" value="Unassembled WGS sequence"/>
</dbReference>
<dbReference type="InterPro" id="IPR036812">
    <property type="entry name" value="NAD(P)_OxRdtase_dom_sf"/>
</dbReference>
<evidence type="ECO:0000256" key="1">
    <source>
        <dbReference type="SAM" id="MobiDB-lite"/>
    </source>
</evidence>
<name>A0ABQ9TYL6_SAGOE</name>
<proteinExistence type="predicted"/>
<feature type="compositionally biased region" description="Basic and acidic residues" evidence="1">
    <location>
        <begin position="60"/>
        <end position="72"/>
    </location>
</feature>
<keyword evidence="3" id="KW-1185">Reference proteome</keyword>
<dbReference type="EMBL" id="JASSZA010000018">
    <property type="protein sequence ID" value="KAK2089619.1"/>
    <property type="molecule type" value="Genomic_DNA"/>
</dbReference>
<reference evidence="2 3" key="1">
    <citation type="submission" date="2023-05" db="EMBL/GenBank/DDBJ databases">
        <title>B98-5 Cell Line De Novo Hybrid Assembly: An Optical Mapping Approach.</title>
        <authorList>
            <person name="Kananen K."/>
            <person name="Auerbach J.A."/>
            <person name="Kautto E."/>
            <person name="Blachly J.S."/>
        </authorList>
    </citation>
    <scope>NUCLEOTIDE SEQUENCE [LARGE SCALE GENOMIC DNA]</scope>
    <source>
        <strain evidence="2">B95-8</strain>
        <tissue evidence="2">Cell line</tissue>
    </source>
</reference>
<sequence>MASHLVLNNGAKMPILGLGTWKSPSGQVTKAVRLMIDIGFRRINCTHMYRKENALQAVVHDPREEPGEKSLLEDAQLPEAGLPGPPPHPLANRL</sequence>
<evidence type="ECO:0000313" key="2">
    <source>
        <dbReference type="EMBL" id="KAK2089619.1"/>
    </source>
</evidence>
<feature type="compositionally biased region" description="Pro residues" evidence="1">
    <location>
        <begin position="83"/>
        <end position="94"/>
    </location>
</feature>
<organism evidence="2 3">
    <name type="scientific">Saguinus oedipus</name>
    <name type="common">Cotton-top tamarin</name>
    <name type="synonym">Oedipomidas oedipus</name>
    <dbReference type="NCBI Taxonomy" id="9490"/>
    <lineage>
        <taxon>Eukaryota</taxon>
        <taxon>Metazoa</taxon>
        <taxon>Chordata</taxon>
        <taxon>Craniata</taxon>
        <taxon>Vertebrata</taxon>
        <taxon>Euteleostomi</taxon>
        <taxon>Mammalia</taxon>
        <taxon>Eutheria</taxon>
        <taxon>Euarchontoglires</taxon>
        <taxon>Primates</taxon>
        <taxon>Haplorrhini</taxon>
        <taxon>Platyrrhini</taxon>
        <taxon>Cebidae</taxon>
        <taxon>Callitrichinae</taxon>
        <taxon>Saguinus</taxon>
    </lineage>
</organism>
<dbReference type="Gene3D" id="3.20.20.100">
    <property type="entry name" value="NADP-dependent oxidoreductase domain"/>
    <property type="match status" value="1"/>
</dbReference>
<protein>
    <submittedName>
        <fullName evidence="2">Aldose reductase</fullName>
    </submittedName>
</protein>